<feature type="domain" description="MYND-type" evidence="5">
    <location>
        <begin position="335"/>
        <end position="373"/>
    </location>
</feature>
<proteinExistence type="predicted"/>
<evidence type="ECO:0000256" key="1">
    <source>
        <dbReference type="ARBA" id="ARBA00022723"/>
    </source>
</evidence>
<dbReference type="SUPFAM" id="SSF144232">
    <property type="entry name" value="HIT/MYND zinc finger-like"/>
    <property type="match status" value="1"/>
</dbReference>
<evidence type="ECO:0000259" key="5">
    <source>
        <dbReference type="PROSITE" id="PS50865"/>
    </source>
</evidence>
<keyword evidence="1" id="KW-0479">Metal-binding</keyword>
<dbReference type="PROSITE" id="PS50865">
    <property type="entry name" value="ZF_MYND_2"/>
    <property type="match status" value="1"/>
</dbReference>
<dbReference type="Pfam" id="PF01753">
    <property type="entry name" value="zf-MYND"/>
    <property type="match status" value="1"/>
</dbReference>
<keyword evidence="7" id="KW-1185">Reference proteome</keyword>
<comment type="caution">
    <text evidence="6">The sequence shown here is derived from an EMBL/GenBank/DDBJ whole genome shotgun (WGS) entry which is preliminary data.</text>
</comment>
<organism evidence="6 7">
    <name type="scientific">Cymbomonas tetramitiformis</name>
    <dbReference type="NCBI Taxonomy" id="36881"/>
    <lineage>
        <taxon>Eukaryota</taxon>
        <taxon>Viridiplantae</taxon>
        <taxon>Chlorophyta</taxon>
        <taxon>Pyramimonadophyceae</taxon>
        <taxon>Pyramimonadales</taxon>
        <taxon>Pyramimonadaceae</taxon>
        <taxon>Cymbomonas</taxon>
    </lineage>
</organism>
<keyword evidence="3" id="KW-0862">Zinc</keyword>
<dbReference type="InterPro" id="IPR002893">
    <property type="entry name" value="Znf_MYND"/>
</dbReference>
<gene>
    <name evidence="6" type="ORF">CYMTET_31546</name>
</gene>
<accession>A0AAE0KSV4</accession>
<evidence type="ECO:0000256" key="2">
    <source>
        <dbReference type="ARBA" id="ARBA00022771"/>
    </source>
</evidence>
<sequence>MDVDDCKLKFEEFKQLWIAEFGKIDDERCDIRNTYRKFRNLDADAAADMLRELAARGNSFTDRGADDGDATYKFPRVKPIEYVKHLREKCIPAEISPILLSKPIDRAESLHLIVYDRKEVMSAEGRRVITDALSLSEDESAGGSNSEVAAAFHNLKVHEVRFQLAEGGHLLTVQNIGNGDPLSQLCLVAFIDELTSRLECEEKDELIVIPFSENVLFATKSSSPIGCCMLGDFAGDQQKSDWITSVPYRVRTIDRSAPDSQLLTAGKLPVLWEYYPFWGKEPMFGVAGSDGKVRFPIPGTSAQADSFVQKLAAGQTPTVLSVTMRGSDGADIGNCGGCLQFGMHIKRCGRCHTVSYCSRECQKAHFRLHKQQCIQLSDRLPS</sequence>
<reference evidence="6 7" key="1">
    <citation type="journal article" date="2015" name="Genome Biol. Evol.">
        <title>Comparative Genomics of a Bacterivorous Green Alga Reveals Evolutionary Causalities and Consequences of Phago-Mixotrophic Mode of Nutrition.</title>
        <authorList>
            <person name="Burns J.A."/>
            <person name="Paasch A."/>
            <person name="Narechania A."/>
            <person name="Kim E."/>
        </authorList>
    </citation>
    <scope>NUCLEOTIDE SEQUENCE [LARGE SCALE GENOMIC DNA]</scope>
    <source>
        <strain evidence="6 7">PLY_AMNH</strain>
    </source>
</reference>
<dbReference type="Gene3D" id="6.10.140.2220">
    <property type="match status" value="1"/>
</dbReference>
<name>A0AAE0KSV4_9CHLO</name>
<evidence type="ECO:0000313" key="6">
    <source>
        <dbReference type="EMBL" id="KAK3259458.1"/>
    </source>
</evidence>
<protein>
    <recommendedName>
        <fullName evidence="5">MYND-type domain-containing protein</fullName>
    </recommendedName>
</protein>
<dbReference type="EMBL" id="LGRX02018724">
    <property type="protein sequence ID" value="KAK3259458.1"/>
    <property type="molecule type" value="Genomic_DNA"/>
</dbReference>
<dbReference type="Proteomes" id="UP001190700">
    <property type="component" value="Unassembled WGS sequence"/>
</dbReference>
<evidence type="ECO:0000313" key="7">
    <source>
        <dbReference type="Proteomes" id="UP001190700"/>
    </source>
</evidence>
<keyword evidence="2 4" id="KW-0863">Zinc-finger</keyword>
<evidence type="ECO:0000256" key="4">
    <source>
        <dbReference type="PROSITE-ProRule" id="PRU00134"/>
    </source>
</evidence>
<evidence type="ECO:0000256" key="3">
    <source>
        <dbReference type="ARBA" id="ARBA00022833"/>
    </source>
</evidence>
<dbReference type="AlphaFoldDB" id="A0AAE0KSV4"/>
<dbReference type="GO" id="GO:0008270">
    <property type="term" value="F:zinc ion binding"/>
    <property type="evidence" value="ECO:0007669"/>
    <property type="project" value="UniProtKB-KW"/>
</dbReference>
<dbReference type="PROSITE" id="PS01360">
    <property type="entry name" value="ZF_MYND_1"/>
    <property type="match status" value="1"/>
</dbReference>